<evidence type="ECO:0000313" key="4">
    <source>
        <dbReference type="EMBL" id="MBW7475465.1"/>
    </source>
</evidence>
<keyword evidence="2 4" id="KW-0012">Acyltransferase</keyword>
<gene>
    <name evidence="4" type="ORF">K0T92_11960</name>
</gene>
<dbReference type="EC" id="2.3.1.-" evidence="4"/>
<dbReference type="PANTHER" id="PTHR43877">
    <property type="entry name" value="AMINOALKYLPHOSPHONATE N-ACETYLTRANSFERASE-RELATED-RELATED"/>
    <property type="match status" value="1"/>
</dbReference>
<evidence type="ECO:0000259" key="3">
    <source>
        <dbReference type="PROSITE" id="PS51186"/>
    </source>
</evidence>
<organism evidence="4 5">
    <name type="scientific">Paenibacillus oenotherae</name>
    <dbReference type="NCBI Taxonomy" id="1435645"/>
    <lineage>
        <taxon>Bacteria</taxon>
        <taxon>Bacillati</taxon>
        <taxon>Bacillota</taxon>
        <taxon>Bacilli</taxon>
        <taxon>Bacillales</taxon>
        <taxon>Paenibacillaceae</taxon>
        <taxon>Paenibacillus</taxon>
    </lineage>
</organism>
<sequence>MIIEDYEGVFALWNEIEGLVLSSADSRANIAMYLDRNKGMSYVYEVDGIIAGTCLCGHDGRRGFIHHVAVKPDFRGRSIGKRLVSTSLERLRDAGIDKCHLFVLDDNIDGGKFWSGIGWEKRSGFAVYSRDTQQ</sequence>
<evidence type="ECO:0000256" key="2">
    <source>
        <dbReference type="ARBA" id="ARBA00023315"/>
    </source>
</evidence>
<dbReference type="CDD" id="cd04301">
    <property type="entry name" value="NAT_SF"/>
    <property type="match status" value="1"/>
</dbReference>
<dbReference type="Proteomes" id="UP000812277">
    <property type="component" value="Unassembled WGS sequence"/>
</dbReference>
<protein>
    <submittedName>
        <fullName evidence="4">GNAT family N-acetyltransferase</fullName>
        <ecNumber evidence="4">2.3.1.-</ecNumber>
    </submittedName>
</protein>
<keyword evidence="5" id="KW-1185">Reference proteome</keyword>
<dbReference type="InterPro" id="IPR000182">
    <property type="entry name" value="GNAT_dom"/>
</dbReference>
<evidence type="ECO:0000313" key="5">
    <source>
        <dbReference type="Proteomes" id="UP000812277"/>
    </source>
</evidence>
<keyword evidence="1 4" id="KW-0808">Transferase</keyword>
<evidence type="ECO:0000256" key="1">
    <source>
        <dbReference type="ARBA" id="ARBA00022679"/>
    </source>
</evidence>
<dbReference type="InterPro" id="IPR016181">
    <property type="entry name" value="Acyl_CoA_acyltransferase"/>
</dbReference>
<proteinExistence type="predicted"/>
<dbReference type="Gene3D" id="3.40.630.30">
    <property type="match status" value="1"/>
</dbReference>
<feature type="domain" description="N-acetyltransferase" evidence="3">
    <location>
        <begin position="1"/>
        <end position="134"/>
    </location>
</feature>
<dbReference type="PROSITE" id="PS51186">
    <property type="entry name" value="GNAT"/>
    <property type="match status" value="1"/>
</dbReference>
<dbReference type="Pfam" id="PF00583">
    <property type="entry name" value="Acetyltransf_1"/>
    <property type="match status" value="1"/>
</dbReference>
<name>A0ABS7D6D9_9BACL</name>
<dbReference type="EMBL" id="JAHZIJ010000007">
    <property type="protein sequence ID" value="MBW7475465.1"/>
    <property type="molecule type" value="Genomic_DNA"/>
</dbReference>
<dbReference type="GO" id="GO:0016746">
    <property type="term" value="F:acyltransferase activity"/>
    <property type="evidence" value="ECO:0007669"/>
    <property type="project" value="UniProtKB-KW"/>
</dbReference>
<accession>A0ABS7D6D9</accession>
<dbReference type="InterPro" id="IPR050832">
    <property type="entry name" value="Bact_Acetyltransf"/>
</dbReference>
<comment type="caution">
    <text evidence="4">The sequence shown here is derived from an EMBL/GenBank/DDBJ whole genome shotgun (WGS) entry which is preliminary data.</text>
</comment>
<reference evidence="4 5" key="1">
    <citation type="submission" date="2021-07" db="EMBL/GenBank/DDBJ databases">
        <title>Paenibacillus radiodurans sp. nov., isolated from the southeastern edge of Tengger Desert.</title>
        <authorList>
            <person name="Zhang G."/>
        </authorList>
    </citation>
    <scope>NUCLEOTIDE SEQUENCE [LARGE SCALE GENOMIC DNA]</scope>
    <source>
        <strain evidence="4 5">DT7-4</strain>
    </source>
</reference>
<dbReference type="SUPFAM" id="SSF55729">
    <property type="entry name" value="Acyl-CoA N-acyltransferases (Nat)"/>
    <property type="match status" value="1"/>
</dbReference>